<dbReference type="EMBL" id="NMQU01000033">
    <property type="protein sequence ID" value="OXM51437.1"/>
    <property type="molecule type" value="Genomic_DNA"/>
</dbReference>
<evidence type="ECO:0000313" key="3">
    <source>
        <dbReference type="Proteomes" id="UP000215563"/>
    </source>
</evidence>
<name>A0A229RXL4_AMYAL</name>
<dbReference type="AlphaFoldDB" id="A0A229RXL4"/>
<dbReference type="GO" id="GO:0036088">
    <property type="term" value="P:D-serine catabolic process"/>
    <property type="evidence" value="ECO:0007669"/>
    <property type="project" value="TreeGrafter"/>
</dbReference>
<dbReference type="Proteomes" id="UP000215563">
    <property type="component" value="Unassembled WGS sequence"/>
</dbReference>
<reference evidence="2 3" key="1">
    <citation type="submission" date="2017-07" db="EMBL/GenBank/DDBJ databases">
        <title>Amycolatopsis alba DSM 44262 Genome sequencing and assembly.</title>
        <authorList>
            <person name="Kaur N."/>
            <person name="Mayilraj S."/>
        </authorList>
    </citation>
    <scope>NUCLEOTIDE SEQUENCE [LARGE SCALE GENOMIC DNA]</scope>
    <source>
        <strain evidence="2 3">DSM 44262</strain>
    </source>
</reference>
<dbReference type="SUPFAM" id="SSF51419">
    <property type="entry name" value="PLP-binding barrel"/>
    <property type="match status" value="1"/>
</dbReference>
<dbReference type="GO" id="GO:0008721">
    <property type="term" value="F:D-serine ammonia-lyase activity"/>
    <property type="evidence" value="ECO:0007669"/>
    <property type="project" value="TreeGrafter"/>
</dbReference>
<dbReference type="InterPro" id="IPR051466">
    <property type="entry name" value="D-amino_acid_metab_enzyme"/>
</dbReference>
<keyword evidence="3" id="KW-1185">Reference proteome</keyword>
<sequence>MTSATVYDLATKDLDPPFAVVDLDAFDANGADLLRRANGKPIRVVSKSVRCRYLLERVLARPGFEGLMCYSLAEAVWHVEQGTSDDIVVAYPTADHGALRRLAANDRARAAISIMVDSPEHLDLVDAALGQGHPEIRVCLELDASWRPLPGVHIGTRRSPVFNPRQVADLARTILSRKGFRLVGMMAYEGQIAGLGDAAGSGVKNSVIGWMQRKSIVEIAKRRAAAVRAIRALADLEFVNGGGSGSVESTGAEAAVTEIAAGSGLIGPTLFDGYAHFSPRPAAMFALPVVRRPAPKIATLFSGGYIASGPTESSRQPTPYLPEGLSLLGFEGAGEVQTPVSGEAARHLRLGDRVWLRHAKAGELAERFTHYHVVIGDRVDRTVPTYRGEAQNFG</sequence>
<feature type="domain" description="Alanine racemase N-terminal" evidence="1">
    <location>
        <begin position="21"/>
        <end position="266"/>
    </location>
</feature>
<dbReference type="Pfam" id="PF01168">
    <property type="entry name" value="Ala_racemase_N"/>
    <property type="match status" value="1"/>
</dbReference>
<dbReference type="CDD" id="cd06813">
    <property type="entry name" value="PLPDE_III_DSD_D-TA_like_2"/>
    <property type="match status" value="1"/>
</dbReference>
<gene>
    <name evidence="2" type="ORF">CFP75_13385</name>
</gene>
<dbReference type="Gene3D" id="3.20.20.10">
    <property type="entry name" value="Alanine racemase"/>
    <property type="match status" value="1"/>
</dbReference>
<dbReference type="PANTHER" id="PTHR28004">
    <property type="entry name" value="ZGC:162816-RELATED"/>
    <property type="match status" value="1"/>
</dbReference>
<dbReference type="RefSeq" id="WP_026467200.1">
    <property type="nucleotide sequence ID" value="NZ_KB913032.1"/>
</dbReference>
<proteinExistence type="predicted"/>
<dbReference type="OrthoDB" id="2445260at2"/>
<accession>A0A229RXL4</accession>
<organism evidence="2 3">
    <name type="scientific">Amycolatopsis alba DSM 44262</name>
    <dbReference type="NCBI Taxonomy" id="1125972"/>
    <lineage>
        <taxon>Bacteria</taxon>
        <taxon>Bacillati</taxon>
        <taxon>Actinomycetota</taxon>
        <taxon>Actinomycetes</taxon>
        <taxon>Pseudonocardiales</taxon>
        <taxon>Pseudonocardiaceae</taxon>
        <taxon>Amycolatopsis</taxon>
    </lineage>
</organism>
<evidence type="ECO:0000259" key="1">
    <source>
        <dbReference type="Pfam" id="PF01168"/>
    </source>
</evidence>
<dbReference type="InterPro" id="IPR029066">
    <property type="entry name" value="PLP-binding_barrel"/>
</dbReference>
<protein>
    <submittedName>
        <fullName evidence="2">Alanine racemase</fullName>
    </submittedName>
</protein>
<comment type="caution">
    <text evidence="2">The sequence shown here is derived from an EMBL/GenBank/DDBJ whole genome shotgun (WGS) entry which is preliminary data.</text>
</comment>
<dbReference type="PANTHER" id="PTHR28004:SF2">
    <property type="entry name" value="D-SERINE DEHYDRATASE"/>
    <property type="match status" value="1"/>
</dbReference>
<evidence type="ECO:0000313" key="2">
    <source>
        <dbReference type="EMBL" id="OXM51437.1"/>
    </source>
</evidence>
<dbReference type="InterPro" id="IPR001608">
    <property type="entry name" value="Ala_racemase_N"/>
</dbReference>